<dbReference type="RefSeq" id="WP_167541278.1">
    <property type="nucleotide sequence ID" value="NZ_LN606600.1"/>
</dbReference>
<sequence>MFSYGTVTPRHHPESGPEAATLRSVKKRIGVLKSFFREDDVTVLG</sequence>
<name>A0A0U5ERS6_9PROT</name>
<dbReference type="Proteomes" id="UP000056109">
    <property type="component" value="Chromosome I"/>
</dbReference>
<protein>
    <submittedName>
        <fullName evidence="2">Uncharacterized protein</fullName>
    </submittedName>
</protein>
<proteinExistence type="predicted"/>
<dbReference type="EMBL" id="LN606600">
    <property type="protein sequence ID" value="CEF40068.1"/>
    <property type="molecule type" value="Genomic_DNA"/>
</dbReference>
<gene>
    <name evidence="2" type="ORF">ASN_656</name>
</gene>
<evidence type="ECO:0000313" key="2">
    <source>
        <dbReference type="EMBL" id="CEF40068.1"/>
    </source>
</evidence>
<dbReference type="KEGG" id="asz:ASN_656"/>
<accession>A0A0U5ERS6</accession>
<dbReference type="AlphaFoldDB" id="A0A0U5ERS6"/>
<evidence type="ECO:0000313" key="3">
    <source>
        <dbReference type="Proteomes" id="UP000056109"/>
    </source>
</evidence>
<dbReference type="PATRIC" id="fig|446692.3.peg.623"/>
<feature type="region of interest" description="Disordered" evidence="1">
    <location>
        <begin position="1"/>
        <end position="21"/>
    </location>
</feature>
<organism evidence="2 3">
    <name type="scientific">Acetobacter senegalensis</name>
    <dbReference type="NCBI Taxonomy" id="446692"/>
    <lineage>
        <taxon>Bacteria</taxon>
        <taxon>Pseudomonadati</taxon>
        <taxon>Pseudomonadota</taxon>
        <taxon>Alphaproteobacteria</taxon>
        <taxon>Acetobacterales</taxon>
        <taxon>Acetobacteraceae</taxon>
        <taxon>Acetobacter</taxon>
    </lineage>
</organism>
<evidence type="ECO:0000256" key="1">
    <source>
        <dbReference type="SAM" id="MobiDB-lite"/>
    </source>
</evidence>
<reference evidence="3" key="1">
    <citation type="submission" date="2014-09" db="EMBL/GenBank/DDBJ databases">
        <authorList>
            <person name="Illeghems K.G."/>
        </authorList>
    </citation>
    <scope>NUCLEOTIDE SEQUENCE [LARGE SCALE GENOMIC DNA]</scope>
    <source>
        <strain evidence="3">108B</strain>
    </source>
</reference>
<dbReference type="GeneID" id="51980004"/>
<keyword evidence="3" id="KW-1185">Reference proteome</keyword>